<dbReference type="EMBL" id="CP035758">
    <property type="protein sequence ID" value="QBD80627.1"/>
    <property type="molecule type" value="Genomic_DNA"/>
</dbReference>
<sequence length="89" mass="9805">MNGQLEKSRKPGFNYIKWGLILMGASVVFFILGLLYLNLFYIPAHQGASQDLPAILVLSNPIMIEIIIFILGAILGIIGLFKRRSAKSG</sequence>
<protein>
    <submittedName>
        <fullName evidence="2">Uncharacterized protein</fullName>
    </submittedName>
</protein>
<dbReference type="OrthoDB" id="9981212at2"/>
<keyword evidence="3" id="KW-1185">Reference proteome</keyword>
<feature type="transmembrane region" description="Helical" evidence="1">
    <location>
        <begin position="62"/>
        <end position="81"/>
    </location>
</feature>
<accession>A0A4P6JXX4</accession>
<organism evidence="2 3">
    <name type="scientific">Ktedonosporobacter rubrisoli</name>
    <dbReference type="NCBI Taxonomy" id="2509675"/>
    <lineage>
        <taxon>Bacteria</taxon>
        <taxon>Bacillati</taxon>
        <taxon>Chloroflexota</taxon>
        <taxon>Ktedonobacteria</taxon>
        <taxon>Ktedonobacterales</taxon>
        <taxon>Ktedonosporobacteraceae</taxon>
        <taxon>Ktedonosporobacter</taxon>
    </lineage>
</organism>
<reference evidence="2 3" key="1">
    <citation type="submission" date="2019-01" db="EMBL/GenBank/DDBJ databases">
        <title>Ktedonosporobacter rubrisoli SCAWS-G2.</title>
        <authorList>
            <person name="Huang Y."/>
            <person name="Yan B."/>
        </authorList>
    </citation>
    <scope>NUCLEOTIDE SEQUENCE [LARGE SCALE GENOMIC DNA]</scope>
    <source>
        <strain evidence="2 3">SCAWS-G2</strain>
    </source>
</reference>
<keyword evidence="1" id="KW-0812">Transmembrane</keyword>
<dbReference type="RefSeq" id="WP_129891691.1">
    <property type="nucleotide sequence ID" value="NZ_CP035758.1"/>
</dbReference>
<dbReference type="AlphaFoldDB" id="A0A4P6JXX4"/>
<evidence type="ECO:0000313" key="2">
    <source>
        <dbReference type="EMBL" id="QBD80627.1"/>
    </source>
</evidence>
<dbReference type="KEGG" id="kbs:EPA93_33500"/>
<proteinExistence type="predicted"/>
<name>A0A4P6JXX4_KTERU</name>
<evidence type="ECO:0000256" key="1">
    <source>
        <dbReference type="SAM" id="Phobius"/>
    </source>
</evidence>
<gene>
    <name evidence="2" type="ORF">EPA93_33500</name>
</gene>
<evidence type="ECO:0000313" key="3">
    <source>
        <dbReference type="Proteomes" id="UP000290365"/>
    </source>
</evidence>
<keyword evidence="1" id="KW-0472">Membrane</keyword>
<keyword evidence="1" id="KW-1133">Transmembrane helix</keyword>
<dbReference type="Proteomes" id="UP000290365">
    <property type="component" value="Chromosome"/>
</dbReference>
<feature type="transmembrane region" description="Helical" evidence="1">
    <location>
        <begin position="20"/>
        <end position="42"/>
    </location>
</feature>